<dbReference type="PROSITE" id="PS51733">
    <property type="entry name" value="BPL_LPL_CATALYTIC"/>
    <property type="match status" value="1"/>
</dbReference>
<evidence type="ECO:0000259" key="3">
    <source>
        <dbReference type="PROSITE" id="PS51733"/>
    </source>
</evidence>
<dbReference type="SUPFAM" id="SSF55681">
    <property type="entry name" value="Class II aaRS and biotin synthetases"/>
    <property type="match status" value="1"/>
</dbReference>
<dbReference type="HOGENOM" id="CLU_006150_1_1_1"/>
<dbReference type="OrthoDB" id="10250105at2759"/>
<evidence type="ECO:0000256" key="1">
    <source>
        <dbReference type="ARBA" id="ARBA00009934"/>
    </source>
</evidence>
<dbReference type="eggNOG" id="KOG1536">
    <property type="taxonomic scope" value="Eukaryota"/>
</dbReference>
<evidence type="ECO:0000313" key="4">
    <source>
        <dbReference type="EMBL" id="CCU81640.1"/>
    </source>
</evidence>
<sequence length="689" mass="76804">MSHRRINVLVYSGNGTTFESVRQCLYSLQRLLHPNYAVFSVTERMILHEPWTTSCALLVIPGGADTAYCRSLNGNGNRIIDQYVRRGGAYLGCCAGGYYGSSRCEFEVGNKLMEVIGNRELSFFPGTCRGCAFKGFVYNSEEGAKAVELKVHGESLKKKTEQQNFKCYYNGGGVFVDAGLKGDNNVKILASYVDPLSVDGGNGSAAVIYRRVGEGRVILTGPHIEFSPVNLSRQKNGPAYEKLVDSLLEHDNLRIAFLSDCLEMLGLRTGEQKSSIFLLSPLHISSLQCELIPQLLLTWKTIIMERSGQSYIEGNSDIFHLEKCNNQQSESIYTNELPVSSLHIPQANSGAGHINMNQQAPDHCNSIKHIILHEFEWPKLQETPHFNHNEYYANLEMYQAEKGKEVEDFGKYLIYADVVDSTNTMLEKNMKLVSHTPSGLTFIATTQLEGRGRGSNVWISPTGSLAMSVCIKHPMSLSNRAPITFIQYIASMAIIEGIQSYGIGCEKIPIKLKWPNDICKSQLVNKCNASDSSRTDSNKYVKIGGVLAKSSYMNGVFDIVVGIGLNIEPTAPTTSLNALRPSDTPLFTLERLSPRILTCFESLYRRFCRNGFDHTFENLYYGYWLHTNQVVTLADENSTRARIKGITPDFGLLKVEELGWDDRPTGKILTLQSDCNSFDFFKGLLKTKA</sequence>
<accession>N1JM06</accession>
<dbReference type="Pfam" id="PF09825">
    <property type="entry name" value="BPL_N"/>
    <property type="match status" value="1"/>
</dbReference>
<keyword evidence="5" id="KW-1185">Reference proteome</keyword>
<dbReference type="InterPro" id="IPR045864">
    <property type="entry name" value="aa-tRNA-synth_II/BPL/LPL"/>
</dbReference>
<organism evidence="4 5">
    <name type="scientific">Blumeria graminis f. sp. hordei (strain DH14)</name>
    <name type="common">Barley powdery mildew</name>
    <name type="synonym">Oidium monilioides f. sp. hordei</name>
    <dbReference type="NCBI Taxonomy" id="546991"/>
    <lineage>
        <taxon>Eukaryota</taxon>
        <taxon>Fungi</taxon>
        <taxon>Dikarya</taxon>
        <taxon>Ascomycota</taxon>
        <taxon>Pezizomycotina</taxon>
        <taxon>Leotiomycetes</taxon>
        <taxon>Erysiphales</taxon>
        <taxon>Erysiphaceae</taxon>
        <taxon>Blumeria</taxon>
        <taxon>Blumeria hordei</taxon>
    </lineage>
</organism>
<comment type="similarity">
    <text evidence="1">Belongs to the biotin--protein ligase family.</text>
</comment>
<comment type="caution">
    <text evidence="4">The sequence shown here is derived from an EMBL/GenBank/DDBJ whole genome shotgun (WGS) entry which is preliminary data.</text>
</comment>
<dbReference type="STRING" id="546991.N1JM06"/>
<dbReference type="InterPro" id="IPR029062">
    <property type="entry name" value="Class_I_gatase-like"/>
</dbReference>
<dbReference type="AlphaFoldDB" id="N1JM06"/>
<dbReference type="FunCoup" id="N1JM06">
    <property type="interactions" value="112"/>
</dbReference>
<dbReference type="CDD" id="cd16442">
    <property type="entry name" value="BPL"/>
    <property type="match status" value="1"/>
</dbReference>
<dbReference type="GO" id="GO:0005737">
    <property type="term" value="C:cytoplasm"/>
    <property type="evidence" value="ECO:0007669"/>
    <property type="project" value="TreeGrafter"/>
</dbReference>
<dbReference type="GO" id="GO:0004077">
    <property type="term" value="F:biotin--[biotin carboxyl-carrier protein] ligase activity"/>
    <property type="evidence" value="ECO:0007669"/>
    <property type="project" value="EnsemblFungi"/>
</dbReference>
<name>N1JM06_BLUG1</name>
<dbReference type="Pfam" id="PF03099">
    <property type="entry name" value="BPL_LplA_LipB"/>
    <property type="match status" value="1"/>
</dbReference>
<dbReference type="Proteomes" id="UP000015441">
    <property type="component" value="Unassembled WGS sequence"/>
</dbReference>
<dbReference type="NCBIfam" id="TIGR00121">
    <property type="entry name" value="birA_ligase"/>
    <property type="match status" value="1"/>
</dbReference>
<reference evidence="4 5" key="1">
    <citation type="journal article" date="2010" name="Science">
        <title>Genome expansion and gene loss in powdery mildew fungi reveal tradeoffs in extreme parasitism.</title>
        <authorList>
            <person name="Spanu P.D."/>
            <person name="Abbott J.C."/>
            <person name="Amselem J."/>
            <person name="Burgis T.A."/>
            <person name="Soanes D.M."/>
            <person name="Stueber K."/>
            <person name="Ver Loren van Themaat E."/>
            <person name="Brown J.K.M."/>
            <person name="Butcher S.A."/>
            <person name="Gurr S.J."/>
            <person name="Lebrun M.-H."/>
            <person name="Ridout C.J."/>
            <person name="Schulze-Lefert P."/>
            <person name="Talbot N.J."/>
            <person name="Ahmadinejad N."/>
            <person name="Ametz C."/>
            <person name="Barton G.R."/>
            <person name="Benjdia M."/>
            <person name="Bidzinski P."/>
            <person name="Bindschedler L.V."/>
            <person name="Both M."/>
            <person name="Brewer M.T."/>
            <person name="Cadle-Davidson L."/>
            <person name="Cadle-Davidson M.M."/>
            <person name="Collemare J."/>
            <person name="Cramer R."/>
            <person name="Frenkel O."/>
            <person name="Godfrey D."/>
            <person name="Harriman J."/>
            <person name="Hoede C."/>
            <person name="King B.C."/>
            <person name="Klages S."/>
            <person name="Kleemann J."/>
            <person name="Knoll D."/>
            <person name="Koti P.S."/>
            <person name="Kreplak J."/>
            <person name="Lopez-Ruiz F.J."/>
            <person name="Lu X."/>
            <person name="Maekawa T."/>
            <person name="Mahanil S."/>
            <person name="Micali C."/>
            <person name="Milgroom M.G."/>
            <person name="Montana G."/>
            <person name="Noir S."/>
            <person name="O'Connell R.J."/>
            <person name="Oberhaensli S."/>
            <person name="Parlange F."/>
            <person name="Pedersen C."/>
            <person name="Quesneville H."/>
            <person name="Reinhardt R."/>
            <person name="Rott M."/>
            <person name="Sacristan S."/>
            <person name="Schmidt S.M."/>
            <person name="Schoen M."/>
            <person name="Skamnioti P."/>
            <person name="Sommer H."/>
            <person name="Stephens A."/>
            <person name="Takahara H."/>
            <person name="Thordal-Christensen H."/>
            <person name="Vigouroux M."/>
            <person name="Wessling R."/>
            <person name="Wicker T."/>
            <person name="Panstruga R."/>
        </authorList>
    </citation>
    <scope>NUCLEOTIDE SEQUENCE [LARGE SCALE GENOMIC DNA]</scope>
    <source>
        <strain evidence="4">DH14</strain>
    </source>
</reference>
<keyword evidence="2 4" id="KW-0436">Ligase</keyword>
<dbReference type="InterPro" id="IPR019197">
    <property type="entry name" value="Biotin-prot_ligase_N"/>
</dbReference>
<gene>
    <name evidence="4" type="ORF">BGHDH14_bgh02791</name>
</gene>
<evidence type="ECO:0000256" key="2">
    <source>
        <dbReference type="ARBA" id="ARBA00022598"/>
    </source>
</evidence>
<dbReference type="Gene3D" id="3.30.930.10">
    <property type="entry name" value="Bira Bifunctional Protein, Domain 2"/>
    <property type="match status" value="1"/>
</dbReference>
<proteinExistence type="inferred from homology"/>
<dbReference type="PANTHER" id="PTHR12835">
    <property type="entry name" value="BIOTIN PROTEIN LIGASE"/>
    <property type="match status" value="1"/>
</dbReference>
<protein>
    <submittedName>
        <fullName evidence="4">Biotin apo-protein ligase</fullName>
    </submittedName>
</protein>
<dbReference type="PANTHER" id="PTHR12835:SF5">
    <property type="entry name" value="BIOTIN--PROTEIN LIGASE"/>
    <property type="match status" value="1"/>
</dbReference>
<dbReference type="Gene3D" id="3.40.50.880">
    <property type="match status" value="1"/>
</dbReference>
<dbReference type="CDD" id="cd03144">
    <property type="entry name" value="GATase1_ScBLP_like"/>
    <property type="match status" value="1"/>
</dbReference>
<feature type="domain" description="BPL/LPL catalytic" evidence="3">
    <location>
        <begin position="398"/>
        <end position="608"/>
    </location>
</feature>
<dbReference type="SUPFAM" id="SSF52317">
    <property type="entry name" value="Class I glutamine amidotransferase-like"/>
    <property type="match status" value="1"/>
</dbReference>
<dbReference type="InParanoid" id="N1JM06"/>
<dbReference type="InterPro" id="IPR004408">
    <property type="entry name" value="Biotin_CoA_COase_ligase"/>
</dbReference>
<dbReference type="InterPro" id="IPR004143">
    <property type="entry name" value="BPL_LPL_catalytic"/>
</dbReference>
<dbReference type="EMBL" id="CAUH01005324">
    <property type="protein sequence ID" value="CCU81640.1"/>
    <property type="molecule type" value="Genomic_DNA"/>
</dbReference>
<evidence type="ECO:0000313" key="5">
    <source>
        <dbReference type="Proteomes" id="UP000015441"/>
    </source>
</evidence>